<protein>
    <submittedName>
        <fullName evidence="12">L,D-transpeptidase-like protein</fullName>
    </submittedName>
</protein>
<evidence type="ECO:0000256" key="8">
    <source>
        <dbReference type="ARBA" id="ARBA00060592"/>
    </source>
</evidence>
<keyword evidence="7 9" id="KW-0961">Cell wall biogenesis/degradation</keyword>
<evidence type="ECO:0000256" key="2">
    <source>
        <dbReference type="ARBA" id="ARBA00005992"/>
    </source>
</evidence>
<keyword evidence="6 9" id="KW-0573">Peptidoglycan synthesis</keyword>
<dbReference type="PANTHER" id="PTHR30582:SF4">
    <property type="entry name" value="L,D-TRANSPEPTIDASE YQJB-RELATED"/>
    <property type="match status" value="1"/>
</dbReference>
<evidence type="ECO:0000256" key="9">
    <source>
        <dbReference type="PROSITE-ProRule" id="PRU01373"/>
    </source>
</evidence>
<name>A0A4R6UAB7_9BACI</name>
<comment type="pathway">
    <text evidence="1 9">Cell wall biogenesis; peptidoglycan biosynthesis.</text>
</comment>
<proteinExistence type="inferred from homology"/>
<dbReference type="PROSITE" id="PS52029">
    <property type="entry name" value="LD_TPASE"/>
    <property type="match status" value="1"/>
</dbReference>
<dbReference type="OrthoDB" id="9787225at2"/>
<evidence type="ECO:0000256" key="1">
    <source>
        <dbReference type="ARBA" id="ARBA00004752"/>
    </source>
</evidence>
<dbReference type="CDD" id="cd16913">
    <property type="entry name" value="YkuD_like"/>
    <property type="match status" value="1"/>
</dbReference>
<dbReference type="InterPro" id="IPR005490">
    <property type="entry name" value="LD_TPept_cat_dom"/>
</dbReference>
<dbReference type="InterPro" id="IPR050979">
    <property type="entry name" value="LD-transpeptidase"/>
</dbReference>
<feature type="active site" description="Nucleophile" evidence="9">
    <location>
        <position position="128"/>
    </location>
</feature>
<dbReference type="RefSeq" id="WP_133579485.1">
    <property type="nucleotide sequence ID" value="NZ_SNYJ01000003.1"/>
</dbReference>
<comment type="similarity">
    <text evidence="2">Belongs to the YkuD family.</text>
</comment>
<evidence type="ECO:0000256" key="3">
    <source>
        <dbReference type="ARBA" id="ARBA00022679"/>
    </source>
</evidence>
<dbReference type="Pfam" id="PF03734">
    <property type="entry name" value="YkuD"/>
    <property type="match status" value="1"/>
</dbReference>
<evidence type="ECO:0000313" key="12">
    <source>
        <dbReference type="EMBL" id="TDQ41625.1"/>
    </source>
</evidence>
<evidence type="ECO:0000259" key="11">
    <source>
        <dbReference type="PROSITE" id="PS52029"/>
    </source>
</evidence>
<organism evidence="12 13">
    <name type="scientific">Aureibacillus halotolerans</name>
    <dbReference type="NCBI Taxonomy" id="1508390"/>
    <lineage>
        <taxon>Bacteria</taxon>
        <taxon>Bacillati</taxon>
        <taxon>Bacillota</taxon>
        <taxon>Bacilli</taxon>
        <taxon>Bacillales</taxon>
        <taxon>Bacillaceae</taxon>
        <taxon>Aureibacillus</taxon>
    </lineage>
</organism>
<feature type="domain" description="L,D-TPase catalytic" evidence="11">
    <location>
        <begin position="28"/>
        <end position="152"/>
    </location>
</feature>
<dbReference type="GO" id="GO:0071972">
    <property type="term" value="F:peptidoglycan L,D-transpeptidase activity"/>
    <property type="evidence" value="ECO:0007669"/>
    <property type="project" value="TreeGrafter"/>
</dbReference>
<dbReference type="SUPFAM" id="SSF141523">
    <property type="entry name" value="L,D-transpeptidase catalytic domain-like"/>
    <property type="match status" value="1"/>
</dbReference>
<feature type="active site" description="Proton donor/acceptor" evidence="9">
    <location>
        <position position="112"/>
    </location>
</feature>
<keyword evidence="3" id="KW-0808">Transferase</keyword>
<dbReference type="GO" id="GO:0005576">
    <property type="term" value="C:extracellular region"/>
    <property type="evidence" value="ECO:0007669"/>
    <property type="project" value="TreeGrafter"/>
</dbReference>
<reference evidence="12 13" key="1">
    <citation type="submission" date="2019-03" db="EMBL/GenBank/DDBJ databases">
        <title>Genomic Encyclopedia of Type Strains, Phase IV (KMG-IV): sequencing the most valuable type-strain genomes for metagenomic binning, comparative biology and taxonomic classification.</title>
        <authorList>
            <person name="Goeker M."/>
        </authorList>
    </citation>
    <scope>NUCLEOTIDE SEQUENCE [LARGE SCALE GENOMIC DNA]</scope>
    <source>
        <strain evidence="12 13">DSM 28697</strain>
    </source>
</reference>
<comment type="caution">
    <text evidence="12">The sequence shown here is derived from an EMBL/GenBank/DDBJ whole genome shotgun (WGS) entry which is preliminary data.</text>
</comment>
<dbReference type="Gene3D" id="2.40.440.10">
    <property type="entry name" value="L,D-transpeptidase catalytic domain-like"/>
    <property type="match status" value="1"/>
</dbReference>
<dbReference type="PANTHER" id="PTHR30582">
    <property type="entry name" value="L,D-TRANSPEPTIDASE"/>
    <property type="match status" value="1"/>
</dbReference>
<evidence type="ECO:0000256" key="5">
    <source>
        <dbReference type="ARBA" id="ARBA00022960"/>
    </source>
</evidence>
<dbReference type="GO" id="GO:0016740">
    <property type="term" value="F:transferase activity"/>
    <property type="evidence" value="ECO:0007669"/>
    <property type="project" value="UniProtKB-KW"/>
</dbReference>
<keyword evidence="13" id="KW-1185">Reference proteome</keyword>
<evidence type="ECO:0000256" key="6">
    <source>
        <dbReference type="ARBA" id="ARBA00022984"/>
    </source>
</evidence>
<keyword evidence="5 9" id="KW-0133">Cell shape</keyword>
<accession>A0A4R6UAB7</accession>
<evidence type="ECO:0000256" key="4">
    <source>
        <dbReference type="ARBA" id="ARBA00022801"/>
    </source>
</evidence>
<evidence type="ECO:0000256" key="10">
    <source>
        <dbReference type="SAM" id="SignalP"/>
    </source>
</evidence>
<feature type="chain" id="PRO_5038971316" evidence="10">
    <location>
        <begin position="21"/>
        <end position="180"/>
    </location>
</feature>
<keyword evidence="4" id="KW-0378">Hydrolase</keyword>
<keyword evidence="10" id="KW-0732">Signal</keyword>
<dbReference type="FunFam" id="2.40.440.10:FF:000003">
    <property type="entry name" value="L,D-transpeptidase YciB"/>
    <property type="match status" value="1"/>
</dbReference>
<gene>
    <name evidence="12" type="ORF">EV213_103204</name>
</gene>
<dbReference type="InterPro" id="IPR038063">
    <property type="entry name" value="Transpep_catalytic_dom"/>
</dbReference>
<dbReference type="Proteomes" id="UP000295632">
    <property type="component" value="Unassembled WGS sequence"/>
</dbReference>
<evidence type="ECO:0000313" key="13">
    <source>
        <dbReference type="Proteomes" id="UP000295632"/>
    </source>
</evidence>
<dbReference type="GO" id="GO:0071555">
    <property type="term" value="P:cell wall organization"/>
    <property type="evidence" value="ECO:0007669"/>
    <property type="project" value="UniProtKB-UniRule"/>
</dbReference>
<dbReference type="GO" id="GO:0008360">
    <property type="term" value="P:regulation of cell shape"/>
    <property type="evidence" value="ECO:0007669"/>
    <property type="project" value="UniProtKB-UniRule"/>
</dbReference>
<feature type="signal peptide" evidence="10">
    <location>
        <begin position="1"/>
        <end position="20"/>
    </location>
</feature>
<dbReference type="AlphaFoldDB" id="A0A4R6UAB7"/>
<dbReference type="EMBL" id="SNYJ01000003">
    <property type="protein sequence ID" value="TDQ41625.1"/>
    <property type="molecule type" value="Genomic_DNA"/>
</dbReference>
<dbReference type="UniPathway" id="UPA00219"/>
<sequence>MRIFFFGVLLSLLIPFGAFGPTPNPGDPFIIISKRTNELAYYEDNQVVLRAPAATGVNAEDTPEGVFMIVVKAENPYDRRRDIEGGDPRNPLGSRWIGFDARHTDGRIYGIHGNSNPDSIGKKVTNGCIRLHEQDIQALFASVPYGTKVLITNEDRPIEELALSYLNRQTPNTMHKKALP</sequence>
<comment type="pathway">
    <text evidence="8">Glycan biosynthesis.</text>
</comment>
<evidence type="ECO:0000256" key="7">
    <source>
        <dbReference type="ARBA" id="ARBA00023316"/>
    </source>
</evidence>
<dbReference type="GO" id="GO:0018104">
    <property type="term" value="P:peptidoglycan-protein cross-linking"/>
    <property type="evidence" value="ECO:0007669"/>
    <property type="project" value="TreeGrafter"/>
</dbReference>